<reference evidence="3 4" key="1">
    <citation type="journal article" date="2018" name="Nat. Ecol. Evol.">
        <title>Genomic signatures of mitonuclear coevolution across populations of Tigriopus californicus.</title>
        <authorList>
            <person name="Barreto F.S."/>
            <person name="Watson E.T."/>
            <person name="Lima T.G."/>
            <person name="Willett C.S."/>
            <person name="Edmands S."/>
            <person name="Li W."/>
            <person name="Burton R.S."/>
        </authorList>
    </citation>
    <scope>NUCLEOTIDE SEQUENCE [LARGE SCALE GENOMIC DNA]</scope>
    <source>
        <strain evidence="3 4">San Diego</strain>
    </source>
</reference>
<proteinExistence type="predicted"/>
<comment type="caution">
    <text evidence="3">The sequence shown here is derived from an EMBL/GenBank/DDBJ whole genome shotgun (WGS) entry which is preliminary data.</text>
</comment>
<sequence length="398" mass="43049">METDSAIRVPEYSNNNANDEAGKGENHSAGESLPSSKSAPDLPIITTVYHKSKNKRVHYMAQDWPDDMKISKEAFEEYAANIEREDFEDDIRNLSSSLHQLVSARRDTICKLRVSAEYLDSVWVRLTIAGGILTLTTAGLAAPLIIAGIATSSVGAATNIGTSLIERIINSKQVREMGTALTRDKELTLKIESQIESMRRYRGSTHLNSLMDLVEKMLGHHHILMAILRAVFSVESKHVGGSNTLSSKFLSESVHAAITGSNKEVKLSAGVVACNSTPDLSMAKSCATGAASVAATTMAKTTARGAKETIKYNPIGPDVFLETGKVVGQNSTRLAGQVIVGVSAAFLVWDAIDLGWTVTDLIRKKGSQAGKILKDKADELEEALKETTENYDVELVRD</sequence>
<feature type="region of interest" description="Disordered" evidence="2">
    <location>
        <begin position="1"/>
        <end position="39"/>
    </location>
</feature>
<name>A0A553P5P4_TIGCA</name>
<feature type="coiled-coil region" evidence="1">
    <location>
        <begin position="370"/>
        <end position="397"/>
    </location>
</feature>
<dbReference type="EMBL" id="VCGU01000007">
    <property type="protein sequence ID" value="TRY73008.1"/>
    <property type="molecule type" value="Genomic_DNA"/>
</dbReference>
<evidence type="ECO:0008006" key="5">
    <source>
        <dbReference type="Google" id="ProtNLM"/>
    </source>
</evidence>
<dbReference type="AlphaFoldDB" id="A0A553P5P4"/>
<evidence type="ECO:0000313" key="4">
    <source>
        <dbReference type="Proteomes" id="UP000318571"/>
    </source>
</evidence>
<organism evidence="3 4">
    <name type="scientific">Tigriopus californicus</name>
    <name type="common">Marine copepod</name>
    <dbReference type="NCBI Taxonomy" id="6832"/>
    <lineage>
        <taxon>Eukaryota</taxon>
        <taxon>Metazoa</taxon>
        <taxon>Ecdysozoa</taxon>
        <taxon>Arthropoda</taxon>
        <taxon>Crustacea</taxon>
        <taxon>Multicrustacea</taxon>
        <taxon>Hexanauplia</taxon>
        <taxon>Copepoda</taxon>
        <taxon>Harpacticoida</taxon>
        <taxon>Harpacticidae</taxon>
        <taxon>Tigriopus</taxon>
    </lineage>
</organism>
<gene>
    <name evidence="3" type="ORF">TCAL_09117</name>
</gene>
<accession>A0A553P5P4</accession>
<evidence type="ECO:0000256" key="1">
    <source>
        <dbReference type="SAM" id="Coils"/>
    </source>
</evidence>
<evidence type="ECO:0000256" key="2">
    <source>
        <dbReference type="SAM" id="MobiDB-lite"/>
    </source>
</evidence>
<keyword evidence="4" id="KW-1185">Reference proteome</keyword>
<protein>
    <recommendedName>
        <fullName evidence="5">Apolipoprotein L3</fullName>
    </recommendedName>
</protein>
<evidence type="ECO:0000313" key="3">
    <source>
        <dbReference type="EMBL" id="TRY73008.1"/>
    </source>
</evidence>
<dbReference type="OMA" id="NIEREDF"/>
<keyword evidence="1" id="KW-0175">Coiled coil</keyword>
<dbReference type="Proteomes" id="UP000318571">
    <property type="component" value="Chromosome 3"/>
</dbReference>